<evidence type="ECO:0000259" key="6">
    <source>
        <dbReference type="PROSITE" id="PS50893"/>
    </source>
</evidence>
<evidence type="ECO:0000256" key="4">
    <source>
        <dbReference type="ARBA" id="ARBA00022741"/>
    </source>
</evidence>
<dbReference type="SMART" id="SM00382">
    <property type="entry name" value="AAA"/>
    <property type="match status" value="1"/>
</dbReference>
<dbReference type="SUPFAM" id="SSF52540">
    <property type="entry name" value="P-loop containing nucleoside triphosphate hydrolases"/>
    <property type="match status" value="1"/>
</dbReference>
<accession>A0A6S6SJL2</accession>
<evidence type="ECO:0000256" key="2">
    <source>
        <dbReference type="ARBA" id="ARBA00022448"/>
    </source>
</evidence>
<evidence type="ECO:0000313" key="7">
    <source>
        <dbReference type="EMBL" id="CAA6805489.1"/>
    </source>
</evidence>
<dbReference type="PROSITE" id="PS50893">
    <property type="entry name" value="ABC_TRANSPORTER_2"/>
    <property type="match status" value="1"/>
</dbReference>
<keyword evidence="2" id="KW-0813">Transport</keyword>
<reference evidence="7" key="1">
    <citation type="submission" date="2020-01" db="EMBL/GenBank/DDBJ databases">
        <authorList>
            <person name="Meier V. D."/>
            <person name="Meier V D."/>
        </authorList>
    </citation>
    <scope>NUCLEOTIDE SEQUENCE</scope>
    <source>
        <strain evidence="7">HLG_WM_MAG_10</strain>
    </source>
</reference>
<evidence type="ECO:0000256" key="1">
    <source>
        <dbReference type="ARBA" id="ARBA00005417"/>
    </source>
</evidence>
<name>A0A6S6SJL2_9BACT</name>
<dbReference type="GO" id="GO:0005524">
    <property type="term" value="F:ATP binding"/>
    <property type="evidence" value="ECO:0007669"/>
    <property type="project" value="UniProtKB-KW"/>
</dbReference>
<dbReference type="Pfam" id="PF00005">
    <property type="entry name" value="ABC_tran"/>
    <property type="match status" value="1"/>
</dbReference>
<protein>
    <submittedName>
        <fullName evidence="7">ABC transporter, ATP-binding protein</fullName>
    </submittedName>
</protein>
<dbReference type="EMBL" id="CACVAQ010000109">
    <property type="protein sequence ID" value="CAA6805489.1"/>
    <property type="molecule type" value="Genomic_DNA"/>
</dbReference>
<dbReference type="InterPro" id="IPR003439">
    <property type="entry name" value="ABC_transporter-like_ATP-bd"/>
</dbReference>
<dbReference type="PANTHER" id="PTHR42711">
    <property type="entry name" value="ABC TRANSPORTER ATP-BINDING PROTEIN"/>
    <property type="match status" value="1"/>
</dbReference>
<organism evidence="7">
    <name type="scientific">uncultured Aureispira sp</name>
    <dbReference type="NCBI Taxonomy" id="1331704"/>
    <lineage>
        <taxon>Bacteria</taxon>
        <taxon>Pseudomonadati</taxon>
        <taxon>Bacteroidota</taxon>
        <taxon>Saprospiria</taxon>
        <taxon>Saprospirales</taxon>
        <taxon>Saprospiraceae</taxon>
        <taxon>Aureispira</taxon>
        <taxon>environmental samples</taxon>
    </lineage>
</organism>
<dbReference type="InterPro" id="IPR027417">
    <property type="entry name" value="P-loop_NTPase"/>
</dbReference>
<feature type="domain" description="ABC transporter" evidence="6">
    <location>
        <begin position="4"/>
        <end position="231"/>
    </location>
</feature>
<sequence length="301" mass="34086">MNVLELKDVRKTYQEHVACNNISFDIPEGKIFGLLGPNGAGKTSLIRIITTITRADSGSILFRGEPLNSTHPSQIGYMAEERGLYKKMKVEEQITYLARLKGLTKKEAKKELGYWLEKFNIQDWRSKKVEELSKGMQQKIQFITTVIHKPKLLILDEPFSGLDPVNANLIGDEIDELHKQGTTILFSTHRMEQVEQICEHIVLINKGTNVLSGSVSDIKAQFKEFLFEVSYRGALPNNIEEHITIISQDASKVVVKLRDVEHANNFLKYLLHHGTIVTAFNEILPTLNEIFIKIVGGKSDE</sequence>
<dbReference type="Pfam" id="PF13732">
    <property type="entry name" value="DrrA1-3_C"/>
    <property type="match status" value="1"/>
</dbReference>
<dbReference type="InterPro" id="IPR003593">
    <property type="entry name" value="AAA+_ATPase"/>
</dbReference>
<dbReference type="InterPro" id="IPR025302">
    <property type="entry name" value="DrrA1/2-like_C"/>
</dbReference>
<evidence type="ECO:0000256" key="5">
    <source>
        <dbReference type="ARBA" id="ARBA00022840"/>
    </source>
</evidence>
<dbReference type="InterPro" id="IPR017871">
    <property type="entry name" value="ABC_transporter-like_CS"/>
</dbReference>
<dbReference type="GO" id="GO:0016887">
    <property type="term" value="F:ATP hydrolysis activity"/>
    <property type="evidence" value="ECO:0007669"/>
    <property type="project" value="InterPro"/>
</dbReference>
<keyword evidence="3" id="KW-0536">Nodulation</keyword>
<keyword evidence="4" id="KW-0547">Nucleotide-binding</keyword>
<dbReference type="InterPro" id="IPR050763">
    <property type="entry name" value="ABC_transporter_ATP-binding"/>
</dbReference>
<gene>
    <name evidence="7" type="ORF">HELGO_WM33919</name>
</gene>
<keyword evidence="5 7" id="KW-0067">ATP-binding</keyword>
<dbReference type="PROSITE" id="PS00211">
    <property type="entry name" value="ABC_TRANSPORTER_1"/>
    <property type="match status" value="1"/>
</dbReference>
<comment type="similarity">
    <text evidence="1">Belongs to the ABC transporter superfamily.</text>
</comment>
<evidence type="ECO:0000256" key="3">
    <source>
        <dbReference type="ARBA" id="ARBA00022458"/>
    </source>
</evidence>
<dbReference type="Gene3D" id="3.40.50.300">
    <property type="entry name" value="P-loop containing nucleotide triphosphate hydrolases"/>
    <property type="match status" value="1"/>
</dbReference>
<dbReference type="AlphaFoldDB" id="A0A6S6SJL2"/>
<dbReference type="PANTHER" id="PTHR42711:SF5">
    <property type="entry name" value="ABC TRANSPORTER ATP-BINDING PROTEIN NATA"/>
    <property type="match status" value="1"/>
</dbReference>
<proteinExistence type="inferred from homology"/>